<evidence type="ECO:0000256" key="2">
    <source>
        <dbReference type="ARBA" id="ARBA00022963"/>
    </source>
</evidence>
<dbReference type="Proteomes" id="UP000694620">
    <property type="component" value="Chromosome 3"/>
</dbReference>
<evidence type="ECO:0000256" key="4">
    <source>
        <dbReference type="PIRNR" id="PIRNR018169"/>
    </source>
</evidence>
<dbReference type="GeneTree" id="ENSGT00390000005233"/>
<dbReference type="GeneID" id="114648023"/>
<keyword evidence="3 4" id="KW-0443">Lipid metabolism</keyword>
<dbReference type="InterPro" id="IPR016715">
    <property type="entry name" value="PAF_acetylhydro_eukaryote"/>
</dbReference>
<keyword evidence="8" id="KW-1185">Reference proteome</keyword>
<dbReference type="EC" id="3.1.1.47" evidence="4"/>
<gene>
    <name evidence="7" type="primary">PLA2G7</name>
    <name evidence="7" type="synonym">pla2g7</name>
</gene>
<dbReference type="PANTHER" id="PTHR10272:SF0">
    <property type="entry name" value="PLATELET-ACTIVATING FACTOR ACETYLHYDROLASE"/>
    <property type="match status" value="1"/>
</dbReference>
<dbReference type="PANTHER" id="PTHR10272">
    <property type="entry name" value="PLATELET-ACTIVATING FACTOR ACETYLHYDROLASE"/>
    <property type="match status" value="1"/>
</dbReference>
<keyword evidence="1 4" id="KW-0378">Hydrolase</keyword>
<reference evidence="7" key="2">
    <citation type="submission" date="2025-08" db="UniProtKB">
        <authorList>
            <consortium name="Ensembl"/>
        </authorList>
    </citation>
    <scope>IDENTIFICATION</scope>
</reference>
<feature type="active site" description="Charge relay system" evidence="5">
    <location>
        <position position="267"/>
    </location>
</feature>
<reference evidence="7" key="3">
    <citation type="submission" date="2025-09" db="UniProtKB">
        <authorList>
            <consortium name="Ensembl"/>
        </authorList>
    </citation>
    <scope>IDENTIFICATION</scope>
</reference>
<dbReference type="Ensembl" id="ENSECRT00000012951.1">
    <property type="protein sequence ID" value="ENSECRP00000012734.1"/>
    <property type="gene ID" value="ENSECRG00000008501.1"/>
</dbReference>
<keyword evidence="2 4" id="KW-0442">Lipid degradation</keyword>
<dbReference type="RefSeq" id="XP_051780494.1">
    <property type="nucleotide sequence ID" value="XM_051924534.1"/>
</dbReference>
<dbReference type="SUPFAM" id="SSF53474">
    <property type="entry name" value="alpha/beta-Hydrolases"/>
    <property type="match status" value="1"/>
</dbReference>
<accession>A0A8C4S7E1</accession>
<evidence type="ECO:0000256" key="1">
    <source>
        <dbReference type="ARBA" id="ARBA00022801"/>
    </source>
</evidence>
<dbReference type="OrthoDB" id="2363873at2759"/>
<dbReference type="Pfam" id="PF03403">
    <property type="entry name" value="PAF-AH_p_II"/>
    <property type="match status" value="1"/>
</dbReference>
<dbReference type="InterPro" id="IPR029058">
    <property type="entry name" value="AB_hydrolase_fold"/>
</dbReference>
<dbReference type="GO" id="GO:0003847">
    <property type="term" value="F:1-alkyl-2-acetylglycerophosphocholine esterase activity"/>
    <property type="evidence" value="ECO:0007669"/>
    <property type="project" value="UniProtKB-UniRule"/>
</dbReference>
<dbReference type="Gene3D" id="3.40.50.1820">
    <property type="entry name" value="alpha/beta hydrolase"/>
    <property type="match status" value="1"/>
</dbReference>
<proteinExistence type="predicted"/>
<comment type="catalytic activity">
    <reaction evidence="4">
        <text>a 1-O-alkyl-2-acetyl-sn-glycero-3-phosphocholine + H2O = a 1-O-alkyl-sn-glycero-3-phosphocholine + acetate + H(+)</text>
        <dbReference type="Rhea" id="RHEA:17777"/>
        <dbReference type="ChEBI" id="CHEBI:15377"/>
        <dbReference type="ChEBI" id="CHEBI:15378"/>
        <dbReference type="ChEBI" id="CHEBI:30089"/>
        <dbReference type="ChEBI" id="CHEBI:30909"/>
        <dbReference type="ChEBI" id="CHEBI:36707"/>
        <dbReference type="EC" id="3.1.1.47"/>
    </reaction>
</comment>
<dbReference type="PIRSF" id="PIRSF018169">
    <property type="entry name" value="PAF_acetylhydrolase"/>
    <property type="match status" value="1"/>
</dbReference>
<dbReference type="CTD" id="7941"/>
<dbReference type="AlphaFoldDB" id="A0A8C4S7E1"/>
<feature type="active site" description="Charge relay system" evidence="5">
    <location>
        <position position="322"/>
    </location>
</feature>
<dbReference type="GO" id="GO:0016042">
    <property type="term" value="P:lipid catabolic process"/>
    <property type="evidence" value="ECO:0007669"/>
    <property type="project" value="UniProtKB-KW"/>
</dbReference>
<evidence type="ECO:0000313" key="8">
    <source>
        <dbReference type="Proteomes" id="UP000694620"/>
    </source>
</evidence>
<dbReference type="FunFam" id="3.40.50.1820:FF:000062">
    <property type="entry name" value="Platelet-activating factor acetylhydrolase"/>
    <property type="match status" value="1"/>
</dbReference>
<dbReference type="RefSeq" id="XP_028652633.1">
    <property type="nucleotide sequence ID" value="XM_028796800.2"/>
</dbReference>
<protein>
    <recommendedName>
        <fullName evidence="4">Platelet-activating factor acetylhydrolase</fullName>
        <ecNumber evidence="4">3.1.1.47</ecNumber>
    </recommendedName>
</protein>
<feature type="active site" description="Nucleophile" evidence="5">
    <location>
        <position position="244"/>
    </location>
</feature>
<name>A0A8C4S7E1_ERPCA</name>
<evidence type="ECO:0000313" key="7">
    <source>
        <dbReference type="Ensembl" id="ENSECRP00000012734.1"/>
    </source>
</evidence>
<evidence type="ECO:0000256" key="6">
    <source>
        <dbReference type="SAM" id="MobiDB-lite"/>
    </source>
</evidence>
<organism evidence="7 8">
    <name type="scientific">Erpetoichthys calabaricus</name>
    <name type="common">Rope fish</name>
    <name type="synonym">Calamoichthys calabaricus</name>
    <dbReference type="NCBI Taxonomy" id="27687"/>
    <lineage>
        <taxon>Eukaryota</taxon>
        <taxon>Metazoa</taxon>
        <taxon>Chordata</taxon>
        <taxon>Craniata</taxon>
        <taxon>Vertebrata</taxon>
        <taxon>Euteleostomi</taxon>
        <taxon>Actinopterygii</taxon>
        <taxon>Polypteriformes</taxon>
        <taxon>Polypteridae</taxon>
        <taxon>Erpetoichthys</taxon>
    </lineage>
</organism>
<evidence type="ECO:0000256" key="5">
    <source>
        <dbReference type="PIRSR" id="PIRSR018169-1"/>
    </source>
</evidence>
<evidence type="ECO:0000256" key="3">
    <source>
        <dbReference type="ARBA" id="ARBA00023098"/>
    </source>
</evidence>
<reference evidence="7" key="1">
    <citation type="submission" date="2021-06" db="EMBL/GenBank/DDBJ databases">
        <authorList>
            <consortium name="Wellcome Sanger Institute Data Sharing"/>
        </authorList>
    </citation>
    <scope>NUCLEOTIDE SEQUENCE [LARGE SCALE GENOMIC DNA]</scope>
</reference>
<feature type="region of interest" description="Disordered" evidence="6">
    <location>
        <begin position="390"/>
        <end position="410"/>
    </location>
</feature>
<sequence>MGSGNCHSLEIPPGKGPHNVGCTDLMMDHTIQGSFLRIYYPCETSVSHEQPAWIPSKEYFSGLADFMKIGRTLGYWSIDYLFGSYKIPAEWNAPFKTGNKYPLIIFSHGLGAFRTLYSAICIEIASRGFIVAAVEHRDESASATYYYKEKTTKNKQVVVPNSSHVSADLEANWLYYRSLKQGELEFPLRNNQVQQRANECIKALHLLTDINKGSIVLNALKLHFDWTKLKGSIDICRTAIMGHSFGGATVIQSLSKEPVFKCGIALDSWMLPLDDDVYSKVNQPILFINSEKFQWVGNILKMKKLDSERIDRKMITIKGTVHQSFPDFTFLTGNWIGKLFKLKGDIDPITAMNLCNRASLAFLQRHLDLHNDFDQWDSLIDGKDENLIPGTNIQLPPEHNTTAQDYSVNK</sequence>